<evidence type="ECO:0000256" key="2">
    <source>
        <dbReference type="ARBA" id="ARBA00022475"/>
    </source>
</evidence>
<dbReference type="InterPro" id="IPR050539">
    <property type="entry name" value="ThrE_Dicarb/AminoAcid_Exp"/>
</dbReference>
<evidence type="ECO:0000313" key="9">
    <source>
        <dbReference type="EMBL" id="MBO8446553.1"/>
    </source>
</evidence>
<comment type="caution">
    <text evidence="9">The sequence shown here is derived from an EMBL/GenBank/DDBJ whole genome shotgun (WGS) entry which is preliminary data.</text>
</comment>
<evidence type="ECO:0000256" key="6">
    <source>
        <dbReference type="ARBA" id="ARBA00034125"/>
    </source>
</evidence>
<feature type="transmembrane region" description="Helical" evidence="7">
    <location>
        <begin position="208"/>
        <end position="230"/>
    </location>
</feature>
<gene>
    <name evidence="9" type="ORF">IAC32_02255</name>
</gene>
<dbReference type="Pfam" id="PF06738">
    <property type="entry name" value="ThrE"/>
    <property type="match status" value="1"/>
</dbReference>
<evidence type="ECO:0000256" key="1">
    <source>
        <dbReference type="ARBA" id="ARBA00004651"/>
    </source>
</evidence>
<dbReference type="AlphaFoldDB" id="A0A9D9HE19"/>
<feature type="domain" description="Threonine/serine exporter-like N-terminal" evidence="8">
    <location>
        <begin position="24"/>
        <end position="262"/>
    </location>
</feature>
<comment type="similarity">
    <text evidence="6">Belongs to the ThrE exporter (TC 2.A.79) family.</text>
</comment>
<comment type="subcellular location">
    <subcellularLocation>
        <location evidence="1">Cell membrane</location>
        <topology evidence="1">Multi-pass membrane protein</topology>
    </subcellularLocation>
</comment>
<organism evidence="9 10">
    <name type="scientific">Candidatus Enterocola intestinipullorum</name>
    <dbReference type="NCBI Taxonomy" id="2840783"/>
    <lineage>
        <taxon>Bacteria</taxon>
        <taxon>Pseudomonadati</taxon>
        <taxon>Bacteroidota</taxon>
        <taxon>Bacteroidia</taxon>
        <taxon>Bacteroidales</taxon>
        <taxon>Candidatus Enterocola</taxon>
    </lineage>
</organism>
<dbReference type="GO" id="GO:0005886">
    <property type="term" value="C:plasma membrane"/>
    <property type="evidence" value="ECO:0007669"/>
    <property type="project" value="UniProtKB-SubCell"/>
</dbReference>
<dbReference type="PANTHER" id="PTHR34390">
    <property type="entry name" value="UPF0442 PROTEIN YJJB-RELATED"/>
    <property type="match status" value="1"/>
</dbReference>
<keyword evidence="5 7" id="KW-0472">Membrane</keyword>
<protein>
    <submittedName>
        <fullName evidence="9">Threonine/serine exporter family protein</fullName>
    </submittedName>
</protein>
<dbReference type="InterPro" id="IPR010619">
    <property type="entry name" value="ThrE-like_N"/>
</dbReference>
<keyword evidence="3 7" id="KW-0812">Transmembrane</keyword>
<dbReference type="PANTHER" id="PTHR34390:SF2">
    <property type="entry name" value="SUCCINATE TRANSPORTER SUBUNIT YJJP-RELATED"/>
    <property type="match status" value="1"/>
</dbReference>
<dbReference type="GO" id="GO:0015744">
    <property type="term" value="P:succinate transport"/>
    <property type="evidence" value="ECO:0007669"/>
    <property type="project" value="TreeGrafter"/>
</dbReference>
<evidence type="ECO:0000256" key="5">
    <source>
        <dbReference type="ARBA" id="ARBA00023136"/>
    </source>
</evidence>
<accession>A0A9D9HE19</accession>
<reference evidence="9" key="2">
    <citation type="journal article" date="2021" name="PeerJ">
        <title>Extensive microbial diversity within the chicken gut microbiome revealed by metagenomics and culture.</title>
        <authorList>
            <person name="Gilroy R."/>
            <person name="Ravi A."/>
            <person name="Getino M."/>
            <person name="Pursley I."/>
            <person name="Horton D.L."/>
            <person name="Alikhan N.F."/>
            <person name="Baker D."/>
            <person name="Gharbi K."/>
            <person name="Hall N."/>
            <person name="Watson M."/>
            <person name="Adriaenssens E.M."/>
            <person name="Foster-Nyarko E."/>
            <person name="Jarju S."/>
            <person name="Secka A."/>
            <person name="Antonio M."/>
            <person name="Oren A."/>
            <person name="Chaudhuri R.R."/>
            <person name="La Ragione R."/>
            <person name="Hildebrand F."/>
            <person name="Pallen M.J."/>
        </authorList>
    </citation>
    <scope>NUCLEOTIDE SEQUENCE</scope>
    <source>
        <strain evidence="9">D3-1215</strain>
    </source>
</reference>
<sequence>MQENKTAILPDGGTHADLKKKCDFLSNYAATLLGCGATCVRIEKNAGRMASVFGTQINLTILPSHVLVTLWDEKHLHSYHNMIKPAKSVINYELNTRLSKLSWEVADHGLSIDETLKRYEKITSEPTYNQYAVMLMASVANASFCRLFDGDAVSMGIVFAATMAGYLIKILLGKRHIDARMVTFFAAFASTLIAAQSRNIGLCGTPDVAIATSILYLIPGIPFINCMSDLMAGHYVSAYSRFVHAALIVICLSAGLCCGMALMKITFF</sequence>
<proteinExistence type="inferred from homology"/>
<keyword evidence="2" id="KW-1003">Cell membrane</keyword>
<dbReference type="GO" id="GO:0022857">
    <property type="term" value="F:transmembrane transporter activity"/>
    <property type="evidence" value="ECO:0007669"/>
    <property type="project" value="InterPro"/>
</dbReference>
<evidence type="ECO:0000259" key="8">
    <source>
        <dbReference type="Pfam" id="PF06738"/>
    </source>
</evidence>
<feature type="transmembrane region" description="Helical" evidence="7">
    <location>
        <begin position="152"/>
        <end position="172"/>
    </location>
</feature>
<dbReference type="PROSITE" id="PS51257">
    <property type="entry name" value="PROKAR_LIPOPROTEIN"/>
    <property type="match status" value="1"/>
</dbReference>
<evidence type="ECO:0000256" key="3">
    <source>
        <dbReference type="ARBA" id="ARBA00022692"/>
    </source>
</evidence>
<name>A0A9D9HE19_9BACT</name>
<reference evidence="9" key="1">
    <citation type="submission" date="2020-10" db="EMBL/GenBank/DDBJ databases">
        <authorList>
            <person name="Gilroy R."/>
        </authorList>
    </citation>
    <scope>NUCLEOTIDE SEQUENCE</scope>
    <source>
        <strain evidence="9">D3-1215</strain>
    </source>
</reference>
<dbReference type="EMBL" id="JADIMR010000033">
    <property type="protein sequence ID" value="MBO8446553.1"/>
    <property type="molecule type" value="Genomic_DNA"/>
</dbReference>
<evidence type="ECO:0000256" key="4">
    <source>
        <dbReference type="ARBA" id="ARBA00022989"/>
    </source>
</evidence>
<keyword evidence="4 7" id="KW-1133">Transmembrane helix</keyword>
<dbReference type="Proteomes" id="UP000823637">
    <property type="component" value="Unassembled WGS sequence"/>
</dbReference>
<evidence type="ECO:0000256" key="7">
    <source>
        <dbReference type="SAM" id="Phobius"/>
    </source>
</evidence>
<feature type="transmembrane region" description="Helical" evidence="7">
    <location>
        <begin position="242"/>
        <end position="263"/>
    </location>
</feature>
<evidence type="ECO:0000313" key="10">
    <source>
        <dbReference type="Proteomes" id="UP000823637"/>
    </source>
</evidence>